<name>A0A5C6A7X9_9BACT</name>
<dbReference type="EMBL" id="SJPM01000006">
    <property type="protein sequence ID" value="TWT95629.1"/>
    <property type="molecule type" value="Genomic_DNA"/>
</dbReference>
<evidence type="ECO:0000256" key="1">
    <source>
        <dbReference type="SAM" id="MobiDB-lite"/>
    </source>
</evidence>
<keyword evidence="2" id="KW-0472">Membrane</keyword>
<feature type="transmembrane region" description="Helical" evidence="2">
    <location>
        <begin position="12"/>
        <end position="33"/>
    </location>
</feature>
<dbReference type="Proteomes" id="UP000316213">
    <property type="component" value="Unassembled WGS sequence"/>
</dbReference>
<organism evidence="3 4">
    <name type="scientific">Neorhodopirellula pilleata</name>
    <dbReference type="NCBI Taxonomy" id="2714738"/>
    <lineage>
        <taxon>Bacteria</taxon>
        <taxon>Pseudomonadati</taxon>
        <taxon>Planctomycetota</taxon>
        <taxon>Planctomycetia</taxon>
        <taxon>Pirellulales</taxon>
        <taxon>Pirellulaceae</taxon>
        <taxon>Neorhodopirellula</taxon>
    </lineage>
</organism>
<dbReference type="RefSeq" id="WP_146578675.1">
    <property type="nucleotide sequence ID" value="NZ_SJPM01000006.1"/>
</dbReference>
<feature type="region of interest" description="Disordered" evidence="1">
    <location>
        <begin position="222"/>
        <end position="246"/>
    </location>
</feature>
<keyword evidence="4" id="KW-1185">Reference proteome</keyword>
<evidence type="ECO:0000256" key="2">
    <source>
        <dbReference type="SAM" id="Phobius"/>
    </source>
</evidence>
<proteinExistence type="predicted"/>
<dbReference type="PROSITE" id="PS51257">
    <property type="entry name" value="PROKAR_LIPOPROTEIN"/>
    <property type="match status" value="1"/>
</dbReference>
<keyword evidence="2" id="KW-1133">Transmembrane helix</keyword>
<evidence type="ECO:0008006" key="5">
    <source>
        <dbReference type="Google" id="ProtNLM"/>
    </source>
</evidence>
<evidence type="ECO:0000313" key="4">
    <source>
        <dbReference type="Proteomes" id="UP000316213"/>
    </source>
</evidence>
<comment type="caution">
    <text evidence="3">The sequence shown here is derived from an EMBL/GenBank/DDBJ whole genome shotgun (WGS) entry which is preliminary data.</text>
</comment>
<sequence length="246" mass="28107" precursor="true">MSDAWLRRIERIHCIGMITAACLIGTVASMMLWPDAFWTRLIPVLETTPVDHHYSLDDVRHWTEARAVIPVRQAKLKQLRQELTHQTAALDDWVLKASTDAAADKKQLRSVAESFHEQATRFGMTVELIRIKKSESRSENPSPDSDASMELQWCPMTLRMEGTYAQACRFLHHSAERLPAMCRRLTWTRISANSDRDARQQNVHREPRFQLELEIAIAIIQDEPAAQVDSAQDDSVEDKSDEGNMA</sequence>
<gene>
    <name evidence="3" type="ORF">Pla100_32700</name>
</gene>
<keyword evidence="2" id="KW-0812">Transmembrane</keyword>
<accession>A0A5C6A7X9</accession>
<dbReference type="AlphaFoldDB" id="A0A5C6A7X9"/>
<reference evidence="3 4" key="1">
    <citation type="submission" date="2019-02" db="EMBL/GenBank/DDBJ databases">
        <title>Deep-cultivation of Planctomycetes and their phenomic and genomic characterization uncovers novel biology.</title>
        <authorList>
            <person name="Wiegand S."/>
            <person name="Jogler M."/>
            <person name="Boedeker C."/>
            <person name="Pinto D."/>
            <person name="Vollmers J."/>
            <person name="Rivas-Marin E."/>
            <person name="Kohn T."/>
            <person name="Peeters S.H."/>
            <person name="Heuer A."/>
            <person name="Rast P."/>
            <person name="Oberbeckmann S."/>
            <person name="Bunk B."/>
            <person name="Jeske O."/>
            <person name="Meyerdierks A."/>
            <person name="Storesund J.E."/>
            <person name="Kallscheuer N."/>
            <person name="Luecker S."/>
            <person name="Lage O.M."/>
            <person name="Pohl T."/>
            <person name="Merkel B.J."/>
            <person name="Hornburger P."/>
            <person name="Mueller R.-W."/>
            <person name="Bruemmer F."/>
            <person name="Labrenz M."/>
            <person name="Spormann A.M."/>
            <person name="Op Den Camp H."/>
            <person name="Overmann J."/>
            <person name="Amann R."/>
            <person name="Jetten M.S.M."/>
            <person name="Mascher T."/>
            <person name="Medema M.H."/>
            <person name="Devos D.P."/>
            <person name="Kaster A.-K."/>
            <person name="Ovreas L."/>
            <person name="Rohde M."/>
            <person name="Galperin M.Y."/>
            <person name="Jogler C."/>
        </authorList>
    </citation>
    <scope>NUCLEOTIDE SEQUENCE [LARGE SCALE GENOMIC DNA]</scope>
    <source>
        <strain evidence="3 4">Pla100</strain>
    </source>
</reference>
<protein>
    <recommendedName>
        <fullName evidence="5">Pilus assembly protein, PilO</fullName>
    </recommendedName>
</protein>
<evidence type="ECO:0000313" key="3">
    <source>
        <dbReference type="EMBL" id="TWT95629.1"/>
    </source>
</evidence>
<feature type="compositionally biased region" description="Basic and acidic residues" evidence="1">
    <location>
        <begin position="237"/>
        <end position="246"/>
    </location>
</feature>